<sequence>MLYCRMCVLFVLQLPFAKLKRPAPPDTESEGSSYKKGRVSQLRLLKKVEKKGSLGPSGLTKSDAVRREGPRWNPMRFTTGTEFIMRSKANKALGLGNTRGRIYFKHPVIQVQQ</sequence>
<feature type="chain" id="PRO_5029844763" evidence="2">
    <location>
        <begin position="20"/>
        <end position="113"/>
    </location>
</feature>
<dbReference type="OrthoDB" id="5860246at2759"/>
<evidence type="ECO:0000313" key="4">
    <source>
        <dbReference type="EMBL" id="KAF6031556.1"/>
    </source>
</evidence>
<comment type="caution">
    <text evidence="4">The sequence shown here is derived from an EMBL/GenBank/DDBJ whole genome shotgun (WGS) entry which is preliminary data.</text>
</comment>
<gene>
    <name evidence="4" type="ORF">EB796_010134</name>
</gene>
<dbReference type="Pfam" id="PF21229">
    <property type="entry name" value="TdIF1_2nd"/>
    <property type="match status" value="1"/>
</dbReference>
<evidence type="ECO:0000256" key="2">
    <source>
        <dbReference type="SAM" id="SignalP"/>
    </source>
</evidence>
<name>A0A7J7K1S9_BUGNE</name>
<dbReference type="PANTHER" id="PTHR23399:SF2">
    <property type="entry name" value="DEOXYNUCLEOTIDYLTRANSFERASE TERMINAL-INTERACTING PROTEIN 1"/>
    <property type="match status" value="1"/>
</dbReference>
<feature type="domain" description="TdIF1 C-terminal" evidence="3">
    <location>
        <begin position="81"/>
        <end position="108"/>
    </location>
</feature>
<feature type="region of interest" description="Disordered" evidence="1">
    <location>
        <begin position="20"/>
        <end position="74"/>
    </location>
</feature>
<reference evidence="4" key="1">
    <citation type="submission" date="2020-06" db="EMBL/GenBank/DDBJ databases">
        <title>Draft genome of Bugula neritina, a colonial animal packing powerful symbionts and potential medicines.</title>
        <authorList>
            <person name="Rayko M."/>
        </authorList>
    </citation>
    <scope>NUCLEOTIDE SEQUENCE [LARGE SCALE GENOMIC DNA]</scope>
    <source>
        <strain evidence="4">Kwan_BN1</strain>
    </source>
</reference>
<protein>
    <submittedName>
        <fullName evidence="4">DNTTIP1</fullName>
    </submittedName>
</protein>
<feature type="signal peptide" evidence="2">
    <location>
        <begin position="1"/>
        <end position="19"/>
    </location>
</feature>
<keyword evidence="5" id="KW-1185">Reference proteome</keyword>
<dbReference type="AlphaFoldDB" id="A0A7J7K1S9"/>
<keyword evidence="2" id="KW-0732">Signal</keyword>
<dbReference type="InterPro" id="IPR026064">
    <property type="entry name" value="TdIF1"/>
</dbReference>
<proteinExistence type="predicted"/>
<dbReference type="GO" id="GO:0031491">
    <property type="term" value="F:nucleosome binding"/>
    <property type="evidence" value="ECO:0007669"/>
    <property type="project" value="TreeGrafter"/>
</dbReference>
<dbReference type="Proteomes" id="UP000593567">
    <property type="component" value="Unassembled WGS sequence"/>
</dbReference>
<dbReference type="GO" id="GO:0005634">
    <property type="term" value="C:nucleus"/>
    <property type="evidence" value="ECO:0007669"/>
    <property type="project" value="TreeGrafter"/>
</dbReference>
<dbReference type="PANTHER" id="PTHR23399">
    <property type="entry name" value="DEOXYNUCLEOTIDYLTRANSFERASE TERMINAL-INTERACTING PROTEIN 1"/>
    <property type="match status" value="1"/>
</dbReference>
<accession>A0A7J7K1S9</accession>
<evidence type="ECO:0000313" key="5">
    <source>
        <dbReference type="Proteomes" id="UP000593567"/>
    </source>
</evidence>
<dbReference type="EMBL" id="VXIV02001589">
    <property type="protein sequence ID" value="KAF6031556.1"/>
    <property type="molecule type" value="Genomic_DNA"/>
</dbReference>
<organism evidence="4 5">
    <name type="scientific">Bugula neritina</name>
    <name type="common">Brown bryozoan</name>
    <name type="synonym">Sertularia neritina</name>
    <dbReference type="NCBI Taxonomy" id="10212"/>
    <lineage>
        <taxon>Eukaryota</taxon>
        <taxon>Metazoa</taxon>
        <taxon>Spiralia</taxon>
        <taxon>Lophotrochozoa</taxon>
        <taxon>Bryozoa</taxon>
        <taxon>Gymnolaemata</taxon>
        <taxon>Cheilostomatida</taxon>
        <taxon>Flustrina</taxon>
        <taxon>Buguloidea</taxon>
        <taxon>Bugulidae</taxon>
        <taxon>Bugula</taxon>
    </lineage>
</organism>
<evidence type="ECO:0000259" key="3">
    <source>
        <dbReference type="Pfam" id="PF21229"/>
    </source>
</evidence>
<dbReference type="GO" id="GO:0003677">
    <property type="term" value="F:DNA binding"/>
    <property type="evidence" value="ECO:0007669"/>
    <property type="project" value="InterPro"/>
</dbReference>
<evidence type="ECO:0000256" key="1">
    <source>
        <dbReference type="SAM" id="MobiDB-lite"/>
    </source>
</evidence>
<dbReference type="InterPro" id="IPR049121">
    <property type="entry name" value="TdIF1_C"/>
</dbReference>